<reference evidence="1" key="1">
    <citation type="submission" date="2021-03" db="EMBL/GenBank/DDBJ databases">
        <authorList>
            <consortium name="DOE Joint Genome Institute"/>
            <person name="Ahrendt S."/>
            <person name="Looney B.P."/>
            <person name="Miyauchi S."/>
            <person name="Morin E."/>
            <person name="Drula E."/>
            <person name="Courty P.E."/>
            <person name="Chicoki N."/>
            <person name="Fauchery L."/>
            <person name="Kohler A."/>
            <person name="Kuo A."/>
            <person name="Labutti K."/>
            <person name="Pangilinan J."/>
            <person name="Lipzen A."/>
            <person name="Riley R."/>
            <person name="Andreopoulos W."/>
            <person name="He G."/>
            <person name="Johnson J."/>
            <person name="Barry K.W."/>
            <person name="Grigoriev I.V."/>
            <person name="Nagy L."/>
            <person name="Hibbett D."/>
            <person name="Henrissat B."/>
            <person name="Matheny P.B."/>
            <person name="Labbe J."/>
            <person name="Martin F."/>
        </authorList>
    </citation>
    <scope>NUCLEOTIDE SEQUENCE</scope>
    <source>
        <strain evidence="1">HHB10654</strain>
    </source>
</reference>
<dbReference type="EMBL" id="MU277227">
    <property type="protein sequence ID" value="KAI0059389.1"/>
    <property type="molecule type" value="Genomic_DNA"/>
</dbReference>
<sequence length="519" mass="55955">MGWRGVLQTQSSKEYSPYGAVYATEDFDLKVVLAASLDVDDALARGEVQLDEDAAEMCFKASDCTTDAPSERPGKRKRGLTGSVAASKRAKREEGVGRSPQDAPPSLGHPEGVRGLPAQSLLQTRLASAEGRGAVAEALQRARCGAPDRPEADTGKEGLAPAAKPPARRATRVTVSGELEGQEEGEELSMASRGAEGSVLGGSKPKGKSGKRDAARRCERREREKQRVAQEEGEAPLPQLRPSAINKHAAPEVKKAALTTKELKVANSAFVAKATLPPSAKAFERRMVALFTLLQDLGTARAIVDRDGRIVAYLAGRPKGDDSWDRCAAEASKALDHAAWMCRDDYSLSQVRHSQGQYPIMHAGYTHGGGPEAPYNMSRKTDTQAKALAGLTSSKVFERIAGFASSAFQMAAPRLFTRYSRVLKDIREDAPHLRTTVVGGSEIPTLDKLPPSAEAPAAYWLPERLKKRLPPIGHSMGHSHDPARRFPRYRRLRLHSRPAPVFGACAASRRPLPAPTDAT</sequence>
<proteinExistence type="predicted"/>
<reference evidence="1" key="2">
    <citation type="journal article" date="2022" name="New Phytol.">
        <title>Evolutionary transition to the ectomycorrhizal habit in the genomes of a hyperdiverse lineage of mushroom-forming fungi.</title>
        <authorList>
            <person name="Looney B."/>
            <person name="Miyauchi S."/>
            <person name="Morin E."/>
            <person name="Drula E."/>
            <person name="Courty P.E."/>
            <person name="Kohler A."/>
            <person name="Kuo A."/>
            <person name="LaButti K."/>
            <person name="Pangilinan J."/>
            <person name="Lipzen A."/>
            <person name="Riley R."/>
            <person name="Andreopoulos W."/>
            <person name="He G."/>
            <person name="Johnson J."/>
            <person name="Nolan M."/>
            <person name="Tritt A."/>
            <person name="Barry K.W."/>
            <person name="Grigoriev I.V."/>
            <person name="Nagy L.G."/>
            <person name="Hibbett D."/>
            <person name="Henrissat B."/>
            <person name="Matheny P.B."/>
            <person name="Labbe J."/>
            <person name="Martin F.M."/>
        </authorList>
    </citation>
    <scope>NUCLEOTIDE SEQUENCE</scope>
    <source>
        <strain evidence="1">HHB10654</strain>
    </source>
</reference>
<evidence type="ECO:0000313" key="1">
    <source>
        <dbReference type="EMBL" id="KAI0059389.1"/>
    </source>
</evidence>
<comment type="caution">
    <text evidence="1">The sequence shown here is derived from an EMBL/GenBank/DDBJ whole genome shotgun (WGS) entry which is preliminary data.</text>
</comment>
<organism evidence="1 2">
    <name type="scientific">Artomyces pyxidatus</name>
    <dbReference type="NCBI Taxonomy" id="48021"/>
    <lineage>
        <taxon>Eukaryota</taxon>
        <taxon>Fungi</taxon>
        <taxon>Dikarya</taxon>
        <taxon>Basidiomycota</taxon>
        <taxon>Agaricomycotina</taxon>
        <taxon>Agaricomycetes</taxon>
        <taxon>Russulales</taxon>
        <taxon>Auriscalpiaceae</taxon>
        <taxon>Artomyces</taxon>
    </lineage>
</organism>
<protein>
    <submittedName>
        <fullName evidence="1">Uncharacterized protein</fullName>
    </submittedName>
</protein>
<accession>A0ACB8SSA2</accession>
<name>A0ACB8SSA2_9AGAM</name>
<gene>
    <name evidence="1" type="ORF">BV25DRAFT_1918616</name>
</gene>
<dbReference type="Proteomes" id="UP000814140">
    <property type="component" value="Unassembled WGS sequence"/>
</dbReference>
<keyword evidence="2" id="KW-1185">Reference proteome</keyword>
<evidence type="ECO:0000313" key="2">
    <source>
        <dbReference type="Proteomes" id="UP000814140"/>
    </source>
</evidence>